<dbReference type="AlphaFoldDB" id="A0A699WW71"/>
<dbReference type="EMBL" id="BKCJ011729873">
    <property type="protein sequence ID" value="GFD48794.1"/>
    <property type="molecule type" value="Genomic_DNA"/>
</dbReference>
<gene>
    <name evidence="1" type="ORF">Tci_920763</name>
</gene>
<reference evidence="1" key="1">
    <citation type="journal article" date="2019" name="Sci. Rep.">
        <title>Draft genome of Tanacetum cinerariifolium, the natural source of mosquito coil.</title>
        <authorList>
            <person name="Yamashiro T."/>
            <person name="Shiraishi A."/>
            <person name="Satake H."/>
            <person name="Nakayama K."/>
        </authorList>
    </citation>
    <scope>NUCLEOTIDE SEQUENCE</scope>
</reference>
<organism evidence="1">
    <name type="scientific">Tanacetum cinerariifolium</name>
    <name type="common">Dalmatian daisy</name>
    <name type="synonym">Chrysanthemum cinerariifolium</name>
    <dbReference type="NCBI Taxonomy" id="118510"/>
    <lineage>
        <taxon>Eukaryota</taxon>
        <taxon>Viridiplantae</taxon>
        <taxon>Streptophyta</taxon>
        <taxon>Embryophyta</taxon>
        <taxon>Tracheophyta</taxon>
        <taxon>Spermatophyta</taxon>
        <taxon>Magnoliopsida</taxon>
        <taxon>eudicotyledons</taxon>
        <taxon>Gunneridae</taxon>
        <taxon>Pentapetalae</taxon>
        <taxon>asterids</taxon>
        <taxon>campanulids</taxon>
        <taxon>Asterales</taxon>
        <taxon>Asteraceae</taxon>
        <taxon>Asteroideae</taxon>
        <taxon>Anthemideae</taxon>
        <taxon>Anthemidinae</taxon>
        <taxon>Tanacetum</taxon>
    </lineage>
</organism>
<comment type="caution">
    <text evidence="1">The sequence shown here is derived from an EMBL/GenBank/DDBJ whole genome shotgun (WGS) entry which is preliminary data.</text>
</comment>
<sequence>MVALAFEAEVVLQLMLPGDATLLAGAVGDGVAQVHVVALAGAFGAAQDAAHLRITRHGLHRAGVGATHAGYAAIGAFENEVHGILMLEAAFGTVAAEHAVAHHLLDIGQ</sequence>
<evidence type="ECO:0000313" key="1">
    <source>
        <dbReference type="EMBL" id="GFD48794.1"/>
    </source>
</evidence>
<feature type="non-terminal residue" evidence="1">
    <location>
        <position position="109"/>
    </location>
</feature>
<name>A0A699WW71_TANCI</name>
<proteinExistence type="predicted"/>
<protein>
    <submittedName>
        <fullName evidence="1">Uncharacterized protein</fullName>
    </submittedName>
</protein>
<accession>A0A699WW71</accession>